<dbReference type="Proteomes" id="UP000095283">
    <property type="component" value="Unplaced"/>
</dbReference>
<sequence>MNVRMFTMSFITLHSFSRHSSIFPLTGRNSNPPGTHRTKLSASKALLRTFVIINFAGFRNNRIIAITSEENLYKVKRKENNSTIAYFSSFSLYCLTSSVGACCFLTRPVLGKHQLFCLFIPKYDMS</sequence>
<accession>A0A1I7WR76</accession>
<keyword evidence="1" id="KW-1185">Reference proteome</keyword>
<organism evidence="1 2">
    <name type="scientific">Heterorhabditis bacteriophora</name>
    <name type="common">Entomopathogenic nematode worm</name>
    <dbReference type="NCBI Taxonomy" id="37862"/>
    <lineage>
        <taxon>Eukaryota</taxon>
        <taxon>Metazoa</taxon>
        <taxon>Ecdysozoa</taxon>
        <taxon>Nematoda</taxon>
        <taxon>Chromadorea</taxon>
        <taxon>Rhabditida</taxon>
        <taxon>Rhabditina</taxon>
        <taxon>Rhabditomorpha</taxon>
        <taxon>Strongyloidea</taxon>
        <taxon>Heterorhabditidae</taxon>
        <taxon>Heterorhabditis</taxon>
    </lineage>
</organism>
<proteinExistence type="predicted"/>
<evidence type="ECO:0000313" key="2">
    <source>
        <dbReference type="WBParaSite" id="Hba_07609"/>
    </source>
</evidence>
<dbReference type="AlphaFoldDB" id="A0A1I7WR76"/>
<protein>
    <submittedName>
        <fullName evidence="2">Secreted protein</fullName>
    </submittedName>
</protein>
<evidence type="ECO:0000313" key="1">
    <source>
        <dbReference type="Proteomes" id="UP000095283"/>
    </source>
</evidence>
<dbReference type="WBParaSite" id="Hba_07609">
    <property type="protein sequence ID" value="Hba_07609"/>
    <property type="gene ID" value="Hba_07609"/>
</dbReference>
<reference evidence="2" key="1">
    <citation type="submission" date="2016-11" db="UniProtKB">
        <authorList>
            <consortium name="WormBaseParasite"/>
        </authorList>
    </citation>
    <scope>IDENTIFICATION</scope>
</reference>
<name>A0A1I7WR76_HETBA</name>